<dbReference type="PANTHER" id="PTHR22893:SF91">
    <property type="entry name" value="NADPH DEHYDROGENASE 2-RELATED"/>
    <property type="match status" value="1"/>
</dbReference>
<dbReference type="FunFam" id="3.20.20.70:FF:000059">
    <property type="entry name" value="N-ethylmaleimide reductase, FMN-linked"/>
    <property type="match status" value="1"/>
</dbReference>
<gene>
    <name evidence="5" type="ORF">GJ697_19800</name>
</gene>
<dbReference type="GO" id="GO:0016628">
    <property type="term" value="F:oxidoreductase activity, acting on the CH-CH group of donors, NAD or NADP as acceptor"/>
    <property type="evidence" value="ECO:0007669"/>
    <property type="project" value="UniProtKB-ARBA"/>
</dbReference>
<dbReference type="InterPro" id="IPR045247">
    <property type="entry name" value="Oye-like"/>
</dbReference>
<protein>
    <submittedName>
        <fullName evidence="5">Alkene reductase</fullName>
    </submittedName>
</protein>
<reference evidence="5 6" key="1">
    <citation type="submission" date="2019-11" db="EMBL/GenBank/DDBJ databases">
        <title>Novel species isolated from a subtropical stream in China.</title>
        <authorList>
            <person name="Lu H."/>
        </authorList>
    </citation>
    <scope>NUCLEOTIDE SEQUENCE [LARGE SCALE GENOMIC DNA]</scope>
    <source>
        <strain evidence="5 6">FT25W</strain>
    </source>
</reference>
<evidence type="ECO:0000313" key="6">
    <source>
        <dbReference type="Proteomes" id="UP000481037"/>
    </source>
</evidence>
<dbReference type="Gene3D" id="3.20.20.70">
    <property type="entry name" value="Aldolase class I"/>
    <property type="match status" value="1"/>
</dbReference>
<dbReference type="Pfam" id="PF00724">
    <property type="entry name" value="Oxidored_FMN"/>
    <property type="match status" value="1"/>
</dbReference>
<comment type="similarity">
    <text evidence="2">Belongs to the NADH:flavin oxidoreductase/NADH oxidase family.</text>
</comment>
<comment type="caution">
    <text evidence="5">The sequence shown here is derived from an EMBL/GenBank/DDBJ whole genome shotgun (WGS) entry which is preliminary data.</text>
</comment>
<dbReference type="EMBL" id="WKJM01000018">
    <property type="protein sequence ID" value="MRX10086.1"/>
    <property type="molecule type" value="Genomic_DNA"/>
</dbReference>
<name>A0A6L5QJZ8_9BURK</name>
<feature type="domain" description="NADH:flavin oxidoreductase/NADH oxidase N-terminal" evidence="4">
    <location>
        <begin position="3"/>
        <end position="335"/>
    </location>
</feature>
<dbReference type="Proteomes" id="UP000481037">
    <property type="component" value="Unassembled WGS sequence"/>
</dbReference>
<dbReference type="SUPFAM" id="SSF51395">
    <property type="entry name" value="FMN-linked oxidoreductases"/>
    <property type="match status" value="1"/>
</dbReference>
<dbReference type="CDD" id="cd02933">
    <property type="entry name" value="OYE_like_FMN"/>
    <property type="match status" value="1"/>
</dbReference>
<proteinExistence type="inferred from homology"/>
<dbReference type="AlphaFoldDB" id="A0A6L5QJZ8"/>
<sequence>MQKLFSSFDLAGLLLPNRTVMAPMTRSRAENGVPDAQTALYYRQRASAGLIISEGIPVSREGVGFLFNPGLYSDAQQAGWRAVTDAVHADCGRIFAQLWHVGRLSHVSLQEDGALPVSSVARQAAGSSAFAWQHPGVAGQVPASEPRALAASDIPRVINDFVLAARRAMAAGFDGVELHGANGYLFEQFINGELNTRDDAYGGSIDNRLRLMLETIDALIAEVGANRIGVRISPFGRLYDMQPFADERETWLALARALNQRKLAYVHTSDQLTLGQTPIPSDFASEFRKAYQGTLISAGGFDRDSAEAALQGGQLDLVAFGRPFIANPDLVERMCNDWPLADADRATFYGLHGAKGYTDYPAYQLS</sequence>
<keyword evidence="6" id="KW-1185">Reference proteome</keyword>
<keyword evidence="3" id="KW-0560">Oxidoreductase</keyword>
<dbReference type="InterPro" id="IPR001155">
    <property type="entry name" value="OxRdtase_FMN_N"/>
</dbReference>
<dbReference type="GO" id="GO:0010181">
    <property type="term" value="F:FMN binding"/>
    <property type="evidence" value="ECO:0007669"/>
    <property type="project" value="InterPro"/>
</dbReference>
<comment type="cofactor">
    <cofactor evidence="1">
        <name>FMN</name>
        <dbReference type="ChEBI" id="CHEBI:58210"/>
    </cofactor>
</comment>
<dbReference type="PANTHER" id="PTHR22893">
    <property type="entry name" value="NADH OXIDOREDUCTASE-RELATED"/>
    <property type="match status" value="1"/>
</dbReference>
<accession>A0A6L5QJZ8</accession>
<organism evidence="5 6">
    <name type="scientific">Duganella alba</name>
    <dbReference type="NCBI Taxonomy" id="2666081"/>
    <lineage>
        <taxon>Bacteria</taxon>
        <taxon>Pseudomonadati</taxon>
        <taxon>Pseudomonadota</taxon>
        <taxon>Betaproteobacteria</taxon>
        <taxon>Burkholderiales</taxon>
        <taxon>Oxalobacteraceae</taxon>
        <taxon>Telluria group</taxon>
        <taxon>Duganella</taxon>
    </lineage>
</organism>
<dbReference type="RefSeq" id="WP_154364563.1">
    <property type="nucleotide sequence ID" value="NZ_WKJM01000018.1"/>
</dbReference>
<evidence type="ECO:0000256" key="1">
    <source>
        <dbReference type="ARBA" id="ARBA00001917"/>
    </source>
</evidence>
<evidence type="ECO:0000256" key="3">
    <source>
        <dbReference type="ARBA" id="ARBA00023002"/>
    </source>
</evidence>
<evidence type="ECO:0000256" key="2">
    <source>
        <dbReference type="ARBA" id="ARBA00005979"/>
    </source>
</evidence>
<dbReference type="InterPro" id="IPR013785">
    <property type="entry name" value="Aldolase_TIM"/>
</dbReference>
<dbReference type="GO" id="GO:0005829">
    <property type="term" value="C:cytosol"/>
    <property type="evidence" value="ECO:0007669"/>
    <property type="project" value="UniProtKB-ARBA"/>
</dbReference>
<evidence type="ECO:0000259" key="4">
    <source>
        <dbReference type="Pfam" id="PF00724"/>
    </source>
</evidence>
<evidence type="ECO:0000313" key="5">
    <source>
        <dbReference type="EMBL" id="MRX10086.1"/>
    </source>
</evidence>